<reference evidence="1" key="1">
    <citation type="journal article" date="2021" name="Proc. Natl. Acad. Sci. U.S.A.">
        <title>A Catalog of Tens of Thousands of Viruses from Human Metagenomes Reveals Hidden Associations with Chronic Diseases.</title>
        <authorList>
            <person name="Tisza M.J."/>
            <person name="Buck C.B."/>
        </authorList>
    </citation>
    <scope>NUCLEOTIDE SEQUENCE</scope>
    <source>
        <strain evidence="1">CtekV29</strain>
    </source>
</reference>
<evidence type="ECO:0000313" key="1">
    <source>
        <dbReference type="EMBL" id="DAE20217.1"/>
    </source>
</evidence>
<sequence length="64" mass="6813">MESEVLLAITAPVIPPPVLPSRVLSRLSFPAATVPAADPTSLVALFPKPTFCRLHLSDLADNFT</sequence>
<name>A0A8S5QN31_9CAUD</name>
<protein>
    <submittedName>
        <fullName evidence="1">Uncharacterized protein</fullName>
    </submittedName>
</protein>
<organism evidence="1">
    <name type="scientific">Siphoviridae sp. ctekV29</name>
    <dbReference type="NCBI Taxonomy" id="2826406"/>
    <lineage>
        <taxon>Viruses</taxon>
        <taxon>Duplodnaviria</taxon>
        <taxon>Heunggongvirae</taxon>
        <taxon>Uroviricota</taxon>
        <taxon>Caudoviricetes</taxon>
    </lineage>
</organism>
<proteinExistence type="predicted"/>
<dbReference type="EMBL" id="BK015690">
    <property type="protein sequence ID" value="DAE20217.1"/>
    <property type="molecule type" value="Genomic_DNA"/>
</dbReference>
<accession>A0A8S5QN31</accession>